<evidence type="ECO:0000313" key="1">
    <source>
        <dbReference type="EMBL" id="KAK9240474.1"/>
    </source>
</evidence>
<organism evidence="1 2">
    <name type="scientific">Lipomyces kononenkoae</name>
    <name type="common">Yeast</name>
    <dbReference type="NCBI Taxonomy" id="34357"/>
    <lineage>
        <taxon>Eukaryota</taxon>
        <taxon>Fungi</taxon>
        <taxon>Dikarya</taxon>
        <taxon>Ascomycota</taxon>
        <taxon>Saccharomycotina</taxon>
        <taxon>Lipomycetes</taxon>
        <taxon>Lipomycetales</taxon>
        <taxon>Lipomycetaceae</taxon>
        <taxon>Lipomyces</taxon>
    </lineage>
</organism>
<sequence length="313" mass="34377">MEKFSQWRDKGTGIAPFLPHPSSTFETTRLVSSPAPVRLANTILAVFSCIVKIPLALTLALLHFAIISQLVPSYPIRKASARILLTILGVWYWNVSIEGARSGWRKNVSSDPKAGDIIFSNFLSPLDALVYSAVVDPVFVIPTYTGVIKVYTLFEAVMSALSLPTAAQLSTVPTLAEIQAKALEKQKVVVVFNEATPTNGRALLPPAIKHFPDASLITDKCRIFPSLIRYSPADITTPIPPMSVVSYLCRIVCRWKAWGVRVRIAKPLEVSASDIVNSAFDEICRIGRIKRVGEDLSAVSKLDFVKAWTKGRL</sequence>
<reference evidence="2" key="1">
    <citation type="journal article" date="2024" name="Front. Bioeng. Biotechnol.">
        <title>Genome-scale model development and genomic sequencing of the oleaginous clade Lipomyces.</title>
        <authorList>
            <person name="Czajka J.J."/>
            <person name="Han Y."/>
            <person name="Kim J."/>
            <person name="Mondo S.J."/>
            <person name="Hofstad B.A."/>
            <person name="Robles A."/>
            <person name="Haridas S."/>
            <person name="Riley R."/>
            <person name="LaButti K."/>
            <person name="Pangilinan J."/>
            <person name="Andreopoulos W."/>
            <person name="Lipzen A."/>
            <person name="Yan J."/>
            <person name="Wang M."/>
            <person name="Ng V."/>
            <person name="Grigoriev I.V."/>
            <person name="Spatafora J.W."/>
            <person name="Magnuson J.K."/>
            <person name="Baker S.E."/>
            <person name="Pomraning K.R."/>
        </authorList>
    </citation>
    <scope>NUCLEOTIDE SEQUENCE [LARGE SCALE GENOMIC DNA]</scope>
    <source>
        <strain evidence="2">CBS 7786</strain>
    </source>
</reference>
<evidence type="ECO:0000313" key="2">
    <source>
        <dbReference type="Proteomes" id="UP001433508"/>
    </source>
</evidence>
<dbReference type="EMBL" id="MU971339">
    <property type="protein sequence ID" value="KAK9240474.1"/>
    <property type="molecule type" value="Genomic_DNA"/>
</dbReference>
<name>A0ACC3T9N7_LIPKO</name>
<comment type="caution">
    <text evidence="1">The sequence shown here is derived from an EMBL/GenBank/DDBJ whole genome shotgun (WGS) entry which is preliminary data.</text>
</comment>
<proteinExistence type="predicted"/>
<protein>
    <submittedName>
        <fullName evidence="1">Uncharacterized protein</fullName>
    </submittedName>
</protein>
<keyword evidence="2" id="KW-1185">Reference proteome</keyword>
<accession>A0ACC3T9N7</accession>
<gene>
    <name evidence="1" type="ORF">V1525DRAFT_395073</name>
</gene>
<dbReference type="Proteomes" id="UP001433508">
    <property type="component" value="Unassembled WGS sequence"/>
</dbReference>